<evidence type="ECO:0000256" key="2">
    <source>
        <dbReference type="SAM" id="Phobius"/>
    </source>
</evidence>
<reference evidence="4 5" key="1">
    <citation type="submission" date="2019-09" db="EMBL/GenBank/DDBJ databases">
        <title>Actinomadura physcomitrii sp. nov., a novel actinomycete isolated from moss [Physcomitrium sphaericum (Ludw) Fuernr].</title>
        <authorList>
            <person name="Zhuang X."/>
            <person name="Liu C."/>
        </authorList>
    </citation>
    <scope>NUCLEOTIDE SEQUENCE [LARGE SCALE GENOMIC DNA]</scope>
    <source>
        <strain evidence="4 5">HMC1</strain>
    </source>
</reference>
<evidence type="ECO:0000313" key="4">
    <source>
        <dbReference type="EMBL" id="KAB2349576.1"/>
    </source>
</evidence>
<dbReference type="AlphaFoldDB" id="A0A6H9YUU2"/>
<sequence length="247" mass="27478">MGGDDARLRRGCARPLQAGRADGGRGHADRALRLARAGRPGQDRARRHPPQALPHPRRGRPRRHTTQRHTTQRHTRRIRGVVVTRPDEIRIGDAERDAVTSALHDHFAAGRLDQAELDERLDAALAAKTGGDLRAIVRDLPGQNGLPEAVLAGHPHRGHPNRGDHPYAHWHPAFQHGPPAWDRHHPAWAGRRRPGFPAFPILLGVFLIVTFTAGPATAFFAVFQLALLVWIVRAIMLAATYRRAQRR</sequence>
<feature type="compositionally biased region" description="Basic residues" evidence="1">
    <location>
        <begin position="45"/>
        <end position="79"/>
    </location>
</feature>
<feature type="transmembrane region" description="Helical" evidence="2">
    <location>
        <begin position="195"/>
        <end position="213"/>
    </location>
</feature>
<evidence type="ECO:0000259" key="3">
    <source>
        <dbReference type="Pfam" id="PF08044"/>
    </source>
</evidence>
<dbReference type="PANTHER" id="PTHR40763:SF4">
    <property type="entry name" value="DUF1707 DOMAIN-CONTAINING PROTEIN"/>
    <property type="match status" value="1"/>
</dbReference>
<evidence type="ECO:0000313" key="5">
    <source>
        <dbReference type="Proteomes" id="UP000468735"/>
    </source>
</evidence>
<keyword evidence="2" id="KW-0812">Transmembrane</keyword>
<protein>
    <submittedName>
        <fullName evidence="4">DUF1707 domain-containing protein</fullName>
    </submittedName>
</protein>
<name>A0A6H9YUU2_9ACTN</name>
<accession>A0A6H9YUU2</accession>
<evidence type="ECO:0000256" key="1">
    <source>
        <dbReference type="SAM" id="MobiDB-lite"/>
    </source>
</evidence>
<keyword evidence="5" id="KW-1185">Reference proteome</keyword>
<dbReference type="PANTHER" id="PTHR40763">
    <property type="entry name" value="MEMBRANE PROTEIN-RELATED"/>
    <property type="match status" value="1"/>
</dbReference>
<keyword evidence="2" id="KW-1133">Transmembrane helix</keyword>
<feature type="domain" description="DUF1707" evidence="3">
    <location>
        <begin position="89"/>
        <end position="141"/>
    </location>
</feature>
<organism evidence="4 5">
    <name type="scientific">Actinomadura rudentiformis</name>
    <dbReference type="NCBI Taxonomy" id="359158"/>
    <lineage>
        <taxon>Bacteria</taxon>
        <taxon>Bacillati</taxon>
        <taxon>Actinomycetota</taxon>
        <taxon>Actinomycetes</taxon>
        <taxon>Streptosporangiales</taxon>
        <taxon>Thermomonosporaceae</taxon>
        <taxon>Actinomadura</taxon>
    </lineage>
</organism>
<keyword evidence="2" id="KW-0472">Membrane</keyword>
<feature type="region of interest" description="Disordered" evidence="1">
    <location>
        <begin position="1"/>
        <end position="81"/>
    </location>
</feature>
<gene>
    <name evidence="4" type="ORF">F8566_12455</name>
</gene>
<dbReference type="InterPro" id="IPR012551">
    <property type="entry name" value="DUF1707_SHOCT-like"/>
</dbReference>
<dbReference type="OrthoDB" id="3534574at2"/>
<dbReference type="Proteomes" id="UP000468735">
    <property type="component" value="Unassembled WGS sequence"/>
</dbReference>
<proteinExistence type="predicted"/>
<dbReference type="EMBL" id="WBMT01000005">
    <property type="protein sequence ID" value="KAB2349576.1"/>
    <property type="molecule type" value="Genomic_DNA"/>
</dbReference>
<comment type="caution">
    <text evidence="4">The sequence shown here is derived from an EMBL/GenBank/DDBJ whole genome shotgun (WGS) entry which is preliminary data.</text>
</comment>
<feature type="transmembrane region" description="Helical" evidence="2">
    <location>
        <begin position="219"/>
        <end position="241"/>
    </location>
</feature>
<dbReference type="Pfam" id="PF08044">
    <property type="entry name" value="DUF1707"/>
    <property type="match status" value="1"/>
</dbReference>
<feature type="compositionally biased region" description="Basic and acidic residues" evidence="1">
    <location>
        <begin position="22"/>
        <end position="32"/>
    </location>
</feature>